<evidence type="ECO:0000256" key="6">
    <source>
        <dbReference type="ARBA" id="ARBA00023136"/>
    </source>
</evidence>
<dbReference type="OrthoDB" id="9783218at2"/>
<protein>
    <submittedName>
        <fullName evidence="9">Glutathione transport system permease protein GsiD</fullName>
    </submittedName>
</protein>
<keyword evidence="3" id="KW-1003">Cell membrane</keyword>
<feature type="transmembrane region" description="Helical" evidence="7">
    <location>
        <begin position="36"/>
        <end position="56"/>
    </location>
</feature>
<dbReference type="GO" id="GO:0055085">
    <property type="term" value="P:transmembrane transport"/>
    <property type="evidence" value="ECO:0007669"/>
    <property type="project" value="InterPro"/>
</dbReference>
<reference evidence="9 10" key="2">
    <citation type="journal article" date="2011" name="ISME J.">
        <title>RNA-seq reveals cooperative metabolic interactions between two termite-gut spirochete species in co-culture.</title>
        <authorList>
            <person name="Rosenthal A.Z."/>
            <person name="Matson E.G."/>
            <person name="Eldar A."/>
            <person name="Leadbetter J.R."/>
        </authorList>
    </citation>
    <scope>NUCLEOTIDE SEQUENCE [LARGE SCALE GENOMIC DNA]</scope>
    <source>
        <strain evidence="10">ATCC BAA-887 / DSM 12427 / ZAS-2</strain>
    </source>
</reference>
<dbReference type="STRING" id="545694.TREPR_1957"/>
<dbReference type="RefSeq" id="WP_015708196.1">
    <property type="nucleotide sequence ID" value="NC_015578.1"/>
</dbReference>
<dbReference type="EMBL" id="CP001843">
    <property type="protein sequence ID" value="AEF84817.1"/>
    <property type="molecule type" value="Genomic_DNA"/>
</dbReference>
<dbReference type="InterPro" id="IPR035906">
    <property type="entry name" value="MetI-like_sf"/>
</dbReference>
<evidence type="ECO:0000256" key="4">
    <source>
        <dbReference type="ARBA" id="ARBA00022692"/>
    </source>
</evidence>
<dbReference type="PANTHER" id="PTHR43386:SF1">
    <property type="entry name" value="D,D-DIPEPTIDE TRANSPORT SYSTEM PERMEASE PROTEIN DDPC-RELATED"/>
    <property type="match status" value="1"/>
</dbReference>
<evidence type="ECO:0000256" key="3">
    <source>
        <dbReference type="ARBA" id="ARBA00022475"/>
    </source>
</evidence>
<evidence type="ECO:0000256" key="1">
    <source>
        <dbReference type="ARBA" id="ARBA00004651"/>
    </source>
</evidence>
<dbReference type="PROSITE" id="PS50928">
    <property type="entry name" value="ABC_TM1"/>
    <property type="match status" value="1"/>
</dbReference>
<dbReference type="HOGENOM" id="CLU_028518_1_1_12"/>
<keyword evidence="4 7" id="KW-0812">Transmembrane</keyword>
<dbReference type="KEGG" id="tpi:TREPR_1957"/>
<dbReference type="Proteomes" id="UP000009223">
    <property type="component" value="Chromosome"/>
</dbReference>
<keyword evidence="5 7" id="KW-1133">Transmembrane helix</keyword>
<comment type="similarity">
    <text evidence="7">Belongs to the binding-protein-dependent transport system permease family.</text>
</comment>
<dbReference type="InterPro" id="IPR025966">
    <property type="entry name" value="OppC_N"/>
</dbReference>
<dbReference type="Gene3D" id="1.10.3720.10">
    <property type="entry name" value="MetI-like"/>
    <property type="match status" value="1"/>
</dbReference>
<reference evidence="10" key="1">
    <citation type="submission" date="2009-12" db="EMBL/GenBank/DDBJ databases">
        <title>Complete sequence of Treponema primitia strain ZAS-2.</title>
        <authorList>
            <person name="Tetu S.G."/>
            <person name="Matson E."/>
            <person name="Ren Q."/>
            <person name="Seshadri R."/>
            <person name="Elbourne L."/>
            <person name="Hassan K.A."/>
            <person name="Durkin A."/>
            <person name="Radune D."/>
            <person name="Mohamoud Y."/>
            <person name="Shay R."/>
            <person name="Jin S."/>
            <person name="Zhang X."/>
            <person name="Lucey K."/>
            <person name="Ballor N.R."/>
            <person name="Ottesen E."/>
            <person name="Rosenthal R."/>
            <person name="Allen A."/>
            <person name="Leadbetter J.R."/>
            <person name="Paulsen I.T."/>
        </authorList>
    </citation>
    <scope>NUCLEOTIDE SEQUENCE [LARGE SCALE GENOMIC DNA]</scope>
    <source>
        <strain evidence="10">ATCC BAA-887 / DSM 12427 / ZAS-2</strain>
    </source>
</reference>
<dbReference type="Pfam" id="PF00528">
    <property type="entry name" value="BPD_transp_1"/>
    <property type="match status" value="1"/>
</dbReference>
<dbReference type="InterPro" id="IPR050366">
    <property type="entry name" value="BP-dependent_transpt_permease"/>
</dbReference>
<dbReference type="AlphaFoldDB" id="F5YKH7"/>
<feature type="transmembrane region" description="Helical" evidence="7">
    <location>
        <begin position="97"/>
        <end position="119"/>
    </location>
</feature>
<sequence length="295" mass="31899">MKQAVNFEKMHQLRKRLEAEQRALLIRKFLRNKQSVAGLVIVLIVLLAAIFGPIIIRTSPYTVDVSNQLKPPSAEHWFGTDILGRDVFTRVVYGARISMIVGLSTGILSGALGMIIGLYASHSKVLDNILMRICDGLKSIPSILLAIALMTALGADIKNVIISLAVVSTPSMAQIARSAALVVKEQTYIEAMKGVGARSRRILFRHIAPNIISPMIVQMTFVFASAIITEAALSFLGAGIPAPQPSWGSILSDGRGVIYQAQWLIVFPGIITALTVLGLNLFGDGMRDLLDPLSN</sequence>
<keyword evidence="6 7" id="KW-0472">Membrane</keyword>
<organism evidence="9 10">
    <name type="scientific">Treponema primitia (strain ATCC BAA-887 / DSM 12427 / ZAS-2)</name>
    <dbReference type="NCBI Taxonomy" id="545694"/>
    <lineage>
        <taxon>Bacteria</taxon>
        <taxon>Pseudomonadati</taxon>
        <taxon>Spirochaetota</taxon>
        <taxon>Spirochaetia</taxon>
        <taxon>Spirochaetales</taxon>
        <taxon>Treponemataceae</taxon>
        <taxon>Treponema</taxon>
    </lineage>
</organism>
<comment type="subcellular location">
    <subcellularLocation>
        <location evidence="1 7">Cell membrane</location>
        <topology evidence="1 7">Multi-pass membrane protein</topology>
    </subcellularLocation>
</comment>
<dbReference type="SUPFAM" id="SSF161098">
    <property type="entry name" value="MetI-like"/>
    <property type="match status" value="1"/>
</dbReference>
<evidence type="ECO:0000259" key="8">
    <source>
        <dbReference type="PROSITE" id="PS50928"/>
    </source>
</evidence>
<proteinExistence type="inferred from homology"/>
<keyword evidence="2 7" id="KW-0813">Transport</keyword>
<dbReference type="eggNOG" id="COG1173">
    <property type="taxonomic scope" value="Bacteria"/>
</dbReference>
<evidence type="ECO:0000313" key="10">
    <source>
        <dbReference type="Proteomes" id="UP000009223"/>
    </source>
</evidence>
<gene>
    <name evidence="9" type="ordered locus">TREPR_1957</name>
</gene>
<dbReference type="GO" id="GO:0005886">
    <property type="term" value="C:plasma membrane"/>
    <property type="evidence" value="ECO:0007669"/>
    <property type="project" value="UniProtKB-SubCell"/>
</dbReference>
<dbReference type="PANTHER" id="PTHR43386">
    <property type="entry name" value="OLIGOPEPTIDE TRANSPORT SYSTEM PERMEASE PROTEIN APPC"/>
    <property type="match status" value="1"/>
</dbReference>
<evidence type="ECO:0000256" key="2">
    <source>
        <dbReference type="ARBA" id="ARBA00022448"/>
    </source>
</evidence>
<accession>F5YKH7</accession>
<feature type="transmembrane region" description="Helical" evidence="7">
    <location>
        <begin position="261"/>
        <end position="282"/>
    </location>
</feature>
<feature type="domain" description="ABC transmembrane type-1" evidence="8">
    <location>
        <begin position="95"/>
        <end position="283"/>
    </location>
</feature>
<name>F5YKH7_TREPZ</name>
<keyword evidence="10" id="KW-1185">Reference proteome</keyword>
<evidence type="ECO:0000256" key="5">
    <source>
        <dbReference type="ARBA" id="ARBA00022989"/>
    </source>
</evidence>
<feature type="transmembrane region" description="Helical" evidence="7">
    <location>
        <begin position="139"/>
        <end position="155"/>
    </location>
</feature>
<dbReference type="InterPro" id="IPR000515">
    <property type="entry name" value="MetI-like"/>
</dbReference>
<evidence type="ECO:0000256" key="7">
    <source>
        <dbReference type="RuleBase" id="RU363032"/>
    </source>
</evidence>
<dbReference type="CDD" id="cd06261">
    <property type="entry name" value="TM_PBP2"/>
    <property type="match status" value="1"/>
</dbReference>
<dbReference type="Pfam" id="PF12911">
    <property type="entry name" value="OppC_N"/>
    <property type="match status" value="1"/>
</dbReference>
<feature type="transmembrane region" description="Helical" evidence="7">
    <location>
        <begin position="161"/>
        <end position="183"/>
    </location>
</feature>
<evidence type="ECO:0000313" key="9">
    <source>
        <dbReference type="EMBL" id="AEF84817.1"/>
    </source>
</evidence>